<dbReference type="AlphaFoldDB" id="A0AAN7ZNE5"/>
<dbReference type="Pfam" id="PF01168">
    <property type="entry name" value="Ala_racemase_N"/>
    <property type="match status" value="1"/>
</dbReference>
<dbReference type="PIRSF" id="PIRSF004848">
    <property type="entry name" value="YBL036c_PLPDEIII"/>
    <property type="match status" value="1"/>
</dbReference>
<feature type="domain" description="Alanine racemase N-terminal" evidence="5">
    <location>
        <begin position="36"/>
        <end position="249"/>
    </location>
</feature>
<dbReference type="PANTHER" id="PTHR10146">
    <property type="entry name" value="PROLINE SYNTHETASE CO-TRANSCRIBED BACTERIAL HOMOLOG PROTEIN"/>
    <property type="match status" value="1"/>
</dbReference>
<sequence>MLRRMADIDVKLGLRTILEKIETAIKKRAPELQYSKPQLVAVSKTKPTNLIIEAYEEGQRHFGENYIQELIEKANSADILEKCKDIKWHFIGPVQTNKVNKILSVPKLYMIETVHSKKLATALNQKWPEFRKDDGKLRIMLQVNTSGEDAKSGIDPDEVVDLTRHVNDNCNNLELDGIMTIGQFGYNLEEGPNPDFIRLKKCRDEICESLGWDIKNVNLSMGMSDDFEHAIEMGSTNVRVGSSIFGYRPKKN</sequence>
<dbReference type="Gene3D" id="3.20.20.10">
    <property type="entry name" value="Alanine racemase"/>
    <property type="match status" value="1"/>
</dbReference>
<reference evidence="6 7" key="1">
    <citation type="journal article" date="2024" name="Insects">
        <title>An Improved Chromosome-Level Genome Assembly of the Firefly Pyrocoelia pectoralis.</title>
        <authorList>
            <person name="Fu X."/>
            <person name="Meyer-Rochow V.B."/>
            <person name="Ballantyne L."/>
            <person name="Zhu X."/>
        </authorList>
    </citation>
    <scope>NUCLEOTIDE SEQUENCE [LARGE SCALE GENOMIC DNA]</scope>
    <source>
        <strain evidence="6">XCY_ONT2</strain>
    </source>
</reference>
<evidence type="ECO:0000256" key="3">
    <source>
        <dbReference type="PIRSR" id="PIRSR004848-1"/>
    </source>
</evidence>
<comment type="similarity">
    <text evidence="2 4">Belongs to the pyridoxal phosphate-binding protein YggS/PROSC family.</text>
</comment>
<accession>A0AAN7ZNE5</accession>
<dbReference type="FunFam" id="3.20.20.10:FF:000007">
    <property type="entry name" value="Pyridoxal phosphate homeostasis protein"/>
    <property type="match status" value="1"/>
</dbReference>
<evidence type="ECO:0000313" key="6">
    <source>
        <dbReference type="EMBL" id="KAK5644903.1"/>
    </source>
</evidence>
<protein>
    <recommendedName>
        <fullName evidence="2">Pyridoxal phosphate homeostasis protein</fullName>
        <shortName evidence="2">PLP homeostasis protein</shortName>
    </recommendedName>
</protein>
<dbReference type="NCBIfam" id="TIGR00044">
    <property type="entry name" value="YggS family pyridoxal phosphate-dependent enzyme"/>
    <property type="match status" value="1"/>
</dbReference>
<comment type="caution">
    <text evidence="6">The sequence shown here is derived from an EMBL/GenBank/DDBJ whole genome shotgun (WGS) entry which is preliminary data.</text>
</comment>
<evidence type="ECO:0000313" key="7">
    <source>
        <dbReference type="Proteomes" id="UP001329430"/>
    </source>
</evidence>
<keyword evidence="7" id="KW-1185">Reference proteome</keyword>
<dbReference type="PANTHER" id="PTHR10146:SF14">
    <property type="entry name" value="PYRIDOXAL PHOSPHATE HOMEOSTASIS PROTEIN"/>
    <property type="match status" value="1"/>
</dbReference>
<comment type="function">
    <text evidence="2">Pyridoxal 5'-phosphate (PLP)-binding protein, which may be involved in intracellular homeostatic regulation of pyridoxal 5'-phosphate (PLP), the active form of vitamin B6.</text>
</comment>
<dbReference type="EMBL" id="JAVRBK010000004">
    <property type="protein sequence ID" value="KAK5644903.1"/>
    <property type="molecule type" value="Genomic_DNA"/>
</dbReference>
<dbReference type="SUPFAM" id="SSF51419">
    <property type="entry name" value="PLP-binding barrel"/>
    <property type="match status" value="1"/>
</dbReference>
<evidence type="ECO:0000259" key="5">
    <source>
        <dbReference type="Pfam" id="PF01168"/>
    </source>
</evidence>
<evidence type="ECO:0000256" key="4">
    <source>
        <dbReference type="RuleBase" id="RU004514"/>
    </source>
</evidence>
<comment type="cofactor">
    <cofactor evidence="3">
        <name>pyridoxal 5'-phosphate</name>
        <dbReference type="ChEBI" id="CHEBI:597326"/>
    </cofactor>
</comment>
<dbReference type="Proteomes" id="UP001329430">
    <property type="component" value="Chromosome 4"/>
</dbReference>
<evidence type="ECO:0000256" key="1">
    <source>
        <dbReference type="ARBA" id="ARBA00022898"/>
    </source>
</evidence>
<dbReference type="HAMAP" id="MF_02087">
    <property type="entry name" value="PLP_homeostasis"/>
    <property type="match status" value="1"/>
</dbReference>
<gene>
    <name evidence="6" type="ORF">RI129_006203</name>
</gene>
<dbReference type="GO" id="GO:0030170">
    <property type="term" value="F:pyridoxal phosphate binding"/>
    <property type="evidence" value="ECO:0007669"/>
    <property type="project" value="UniProtKB-UniRule"/>
</dbReference>
<proteinExistence type="inferred from homology"/>
<dbReference type="InterPro" id="IPR001608">
    <property type="entry name" value="Ala_racemase_N"/>
</dbReference>
<dbReference type="PROSITE" id="PS01211">
    <property type="entry name" value="UPF0001"/>
    <property type="match status" value="1"/>
</dbReference>
<dbReference type="InterPro" id="IPR029066">
    <property type="entry name" value="PLP-binding_barrel"/>
</dbReference>
<keyword evidence="1 2" id="KW-0663">Pyridoxal phosphate</keyword>
<name>A0AAN7ZNE5_9COLE</name>
<dbReference type="InterPro" id="IPR011078">
    <property type="entry name" value="PyrdxlP_homeostasis"/>
</dbReference>
<feature type="modified residue" description="N6-(pyridoxal phosphate)lysine" evidence="2 3">
    <location>
        <position position="44"/>
    </location>
</feature>
<dbReference type="CDD" id="cd06822">
    <property type="entry name" value="PLPDE_III_YBL036c_euk"/>
    <property type="match status" value="1"/>
</dbReference>
<organism evidence="6 7">
    <name type="scientific">Pyrocoelia pectoralis</name>
    <dbReference type="NCBI Taxonomy" id="417401"/>
    <lineage>
        <taxon>Eukaryota</taxon>
        <taxon>Metazoa</taxon>
        <taxon>Ecdysozoa</taxon>
        <taxon>Arthropoda</taxon>
        <taxon>Hexapoda</taxon>
        <taxon>Insecta</taxon>
        <taxon>Pterygota</taxon>
        <taxon>Neoptera</taxon>
        <taxon>Endopterygota</taxon>
        <taxon>Coleoptera</taxon>
        <taxon>Polyphaga</taxon>
        <taxon>Elateriformia</taxon>
        <taxon>Elateroidea</taxon>
        <taxon>Lampyridae</taxon>
        <taxon>Lampyrinae</taxon>
        <taxon>Pyrocoelia</taxon>
    </lineage>
</organism>
<evidence type="ECO:0000256" key="2">
    <source>
        <dbReference type="HAMAP-Rule" id="MF_03225"/>
    </source>
</evidence>